<dbReference type="CDD" id="cd19958">
    <property type="entry name" value="pyocin_knob"/>
    <property type="match status" value="2"/>
</dbReference>
<dbReference type="Proteomes" id="UP000773462">
    <property type="component" value="Unassembled WGS sequence"/>
</dbReference>
<gene>
    <name evidence="2" type="ORF">J2Z70_005945</name>
</gene>
<organism evidence="2 3">
    <name type="scientific">Paenibacillus silagei</name>
    <dbReference type="NCBI Taxonomy" id="1670801"/>
    <lineage>
        <taxon>Bacteria</taxon>
        <taxon>Bacillati</taxon>
        <taxon>Bacillota</taxon>
        <taxon>Bacilli</taxon>
        <taxon>Bacillales</taxon>
        <taxon>Paenibacillaceae</taxon>
        <taxon>Paenibacillus</taxon>
    </lineage>
</organism>
<comment type="caution">
    <text evidence="2">The sequence shown here is derived from an EMBL/GenBank/DDBJ whole genome shotgun (WGS) entry which is preliminary data.</text>
</comment>
<proteinExistence type="predicted"/>
<dbReference type="InterPro" id="IPR022225">
    <property type="entry name" value="Phage_tail_fibre_N"/>
</dbReference>
<evidence type="ECO:0000313" key="2">
    <source>
        <dbReference type="EMBL" id="MBP2115747.1"/>
    </source>
</evidence>
<protein>
    <recommendedName>
        <fullName evidence="1">Phage tail fibre protein N-terminal domain-containing protein</fullName>
    </recommendedName>
</protein>
<keyword evidence="3" id="KW-1185">Reference proteome</keyword>
<dbReference type="EMBL" id="JAGGLV010000030">
    <property type="protein sequence ID" value="MBP2115747.1"/>
    <property type="molecule type" value="Genomic_DNA"/>
</dbReference>
<dbReference type="Pfam" id="PF12571">
    <property type="entry name" value="Phage_tail_fib"/>
    <property type="match status" value="1"/>
</dbReference>
<feature type="domain" description="Phage tail fibre protein N-terminal" evidence="1">
    <location>
        <begin position="8"/>
        <end position="153"/>
    </location>
</feature>
<accession>A0ABS4P0B7</accession>
<sequence length="2144" mass="225287">MAVFGGMTLTNKGLVLQGKAQAGGKLNYTRIAVGDGSLTGQAVPAMNGLISQKINLPITRITTQPPNKAIIGSVLRNADVSTGFYWREVGVFAQDPDAGEILYAYANAGVTADYIPPGGGSDIIEKTFDCVVVVGTAANITAVIDESLVFAKKTELDAVDAAKVDKVSGKGLSANDYTTAEKNKLAGITAGAGGAGSATDTVIGSRTISDTTAPTGDSGTVTNLLGWLANTVKSITGKSSWRTAPATTLEAAKAHADDATRHLNAADRAAISGAIPSSQRNIANGVAALDNASLIVGQGVRLGGSEQYMEKVFSFQTVNGTVNQKIDYSFGPAVMSGFIEVTVTGAWGNASSEGRLTKRMDVMGSTAGTINRQSSQYTEVSGAIRGLLSISDVYWKDGKWTVTVEARTSAGNNYTTHIKHHGPLGAKDWMQGSIYTGAATTLPLAVQVIPDDTKTKSGQQVETTVGAQAKADAAQAAAIAYTDTKIGRVDLTQTLGPGTSVVTADANGSELDLVVQGRTLVNLLGKLGNAESLDGWSKSGTTPALSSTQKRSGASSFKFSTLSTGSYIAKVFPALDTSKAYILGVWAYIESFTQVNGGALTITIRDADGNNIRYGAAANTSLTGQWQFLQAKIPIGHTVLGSGFTLLAGLVGSSNAVAYMDDIRLYEISAAEYAAIGTTIASEQIDAYWPYVDCKQHVQGVAISKQGLNLLPLFLPANFTTNNVAVIFNGDNVVIPAAQGAGTFIMASDDIAAQPVAYTLSADPGQSYRFIVRLLDASGAIITTAAGMQGFTYNSYYQGFLKIAETVTFTPPEQTKAMRIGFGSFASDIGGVTSIVSKAQLEFGSAVTPFTPVEPQSVILPVMLGQIGDVRDSVYSAGGEWMYLERVRKSMVLDGARGWVWGSNSTGYKTAILYLADIPGAIPSSAAFKGIKYDGSLMVSVSVSGQKAADQVGTGTAGMALTIANSDSGWGDAYTPSVAEIKAYFNGYRMNNGTFGTPYNGSGTKTWTLITAASNAGAVTTVPTTQSPITTSWQPYTLDYVLAQAAAPVPVPNAEGSITLHPGGNQISVETGAIQSEKANPKVHSDGNCYINNIAVGSSTYLSQKTNKILAVYKGADIDTKWTLLSNHGSGYGGGQAYIATGNFDANASYYVTYIALDKYVLTANVTETAATWRTGLGGVVSDVVQSVAELRQDNDQQDFADDYIEAKVDNLKLDIVDGSALPDTIQKHQLTGNSGLGKGGNPTVSPNTLLDTGIYTLTFSSPDLPVSGSTTTVFVKRYNSAYIIQEADVFATVNTITVIRKFTRESRNSGSSWSTWRELKMKASPLANNTDLNTLVYEGQFYAVSNASAATITNQPPVGGNYCFNLDVKTTVSADGTGCNQTITYYSTSASSPTIFTRNFYQTIWTNWQQIETAAVKNVAGGYAGLDSSGDIALTVIPDVVQKYSITKDDGKAIQLSGGTDLNTVLTIGFYTINNPGNSPITSLWVHLLVQTHSGASDGTNYVVQRVMNLNETGTPPEWIRRRVNGTWTSWVSVPNSSLYNVANGIAGLTSSAVLPDNIIPQSITRRVPLTNQLQKSSYYRSVIALCELTNTNPSYNSYSNGLLTMHRGNGLSGQVTALVNAEKRYNTTTMNYSAFRIGATVQVFRPCTFTYNGVKYGGIDLYITDAEFSFVEFNGATNFGIFAVDYYNNQTSTKLNSEIFDSLNTTTDYTYVNDISLNGSGLNAERVAGKTLAEVVQGSLSFAVTTGTATALVASISPAPVALTAGLRVTIKTHVATSGPITLNVNGLGAKSIKKPNGNNPPLVQGGVYTVVYDGTAFILQGEGGEYGTATASHVLSGYSIGTENGVVNGEISNNGPGGTITPNANVQTKPAGFYSSAISISGVAVPVDKVLNGTTIAGSLGTMPNRSAENNNMPPQETAYWPVGAYNNPYAKVHFRPPAGYYNGSTWISADSADMLPENVLAGKSIFGMKGNIPNRTNDQQAVTSWTNGAGALSLGFPTGAYLTSSGFGAGIASVAITNGNFTSGNIRSGVNIFGVVGNLKPISSASGIIWAGGSITISGLGFRPKVFSFSYNPNGESWTNIWGYFIDSSILASPYSREILSVYDSGGSISANVTILDNGITISNSYNQIATQNYLWSAWG</sequence>
<reference evidence="2 3" key="1">
    <citation type="submission" date="2021-03" db="EMBL/GenBank/DDBJ databases">
        <title>Genomic Encyclopedia of Type Strains, Phase IV (KMG-IV): sequencing the most valuable type-strain genomes for metagenomic binning, comparative biology and taxonomic classification.</title>
        <authorList>
            <person name="Goeker M."/>
        </authorList>
    </citation>
    <scope>NUCLEOTIDE SEQUENCE [LARGE SCALE GENOMIC DNA]</scope>
    <source>
        <strain evidence="2 3">DSM 101953</strain>
    </source>
</reference>
<evidence type="ECO:0000259" key="1">
    <source>
        <dbReference type="Pfam" id="PF12571"/>
    </source>
</evidence>
<name>A0ABS4P0B7_9BACL</name>
<evidence type="ECO:0000313" key="3">
    <source>
        <dbReference type="Proteomes" id="UP000773462"/>
    </source>
</evidence>
<dbReference type="Gene3D" id="2.60.120.260">
    <property type="entry name" value="Galactose-binding domain-like"/>
    <property type="match status" value="1"/>
</dbReference>
<dbReference type="RefSeq" id="WP_209878889.1">
    <property type="nucleotide sequence ID" value="NZ_JAGGLV010000030.1"/>
</dbReference>